<feature type="region of interest" description="Disordered" evidence="3">
    <location>
        <begin position="122"/>
        <end position="144"/>
    </location>
</feature>
<feature type="compositionally biased region" description="Polar residues" evidence="3">
    <location>
        <begin position="123"/>
        <end position="132"/>
    </location>
</feature>
<dbReference type="PANTHER" id="PTHR47565:SF2">
    <property type="entry name" value="CYTOCHROME C OXIDASE 19-1"/>
    <property type="match status" value="1"/>
</dbReference>
<keyword evidence="2" id="KW-1015">Disulfide bond</keyword>
<evidence type="ECO:0000256" key="2">
    <source>
        <dbReference type="ARBA" id="ARBA00023157"/>
    </source>
</evidence>
<dbReference type="Gene3D" id="3.30.565.10">
    <property type="entry name" value="Histidine kinase-like ATPase, C-terminal domain"/>
    <property type="match status" value="1"/>
</dbReference>
<dbReference type="Pfam" id="PF06747">
    <property type="entry name" value="CHCH"/>
    <property type="match status" value="1"/>
</dbReference>
<dbReference type="OrthoDB" id="268594at2759"/>
<evidence type="ECO:0000313" key="6">
    <source>
        <dbReference type="Proteomes" id="UP000604825"/>
    </source>
</evidence>
<evidence type="ECO:0000259" key="4">
    <source>
        <dbReference type="Pfam" id="PF06747"/>
    </source>
</evidence>
<evidence type="ECO:0000256" key="1">
    <source>
        <dbReference type="ARBA" id="ARBA00011738"/>
    </source>
</evidence>
<keyword evidence="6" id="KW-1185">Reference proteome</keyword>
<protein>
    <recommendedName>
        <fullName evidence="4">CHCH domain-containing protein</fullName>
    </recommendedName>
</protein>
<feature type="domain" description="CHCH" evidence="4">
    <location>
        <begin position="160"/>
        <end position="194"/>
    </location>
</feature>
<dbReference type="PANTHER" id="PTHR47565">
    <property type="entry name" value="CYTOCHROME C OXIDASE 19-1"/>
    <property type="match status" value="1"/>
</dbReference>
<dbReference type="InterPro" id="IPR010625">
    <property type="entry name" value="CHCH"/>
</dbReference>
<evidence type="ECO:0000256" key="3">
    <source>
        <dbReference type="SAM" id="MobiDB-lite"/>
    </source>
</evidence>
<dbReference type="SUPFAM" id="SSF55874">
    <property type="entry name" value="ATPase domain of HSP90 chaperone/DNA topoisomerase II/histidine kinase"/>
    <property type="match status" value="1"/>
</dbReference>
<name>A0A811M1N4_9POAL</name>
<dbReference type="Proteomes" id="UP000604825">
    <property type="component" value="Unassembled WGS sequence"/>
</dbReference>
<sequence length="354" mass="39300">MTGGSARKEQTCAVCGGSGKVVFEISFCFYGKWVQTPERHTQNSQLAKEKVLAPAPGSPGRWSPALANQVGGAANQRGQIGRGHAGKPLRRSRAVVWLTPVTGVAPADRRCLVARGTGDNGQIRASGNSSTAGGAFGGNRGVRPVPPEKGVFPLDHLHECDLEKKDYLACLKSTGFQSEKCRQFSKKYLECRMERNLMAKQDMSELGFRNVDEVDTSPDMNRQLESPPRQQSRTLVVVVPPVDQMGMFLDKLERTMIIHKEGQTSEPQVTVCLRGDKWTRITFKPDLAKFNMTHLDDDFIALTRKRVLDVSAILGMTVQVVFNGHKAPLFEHFGDYVYQYIKALFQALRRVCLF</sequence>
<gene>
    <name evidence="5" type="ORF">NCGR_LOCUS225</name>
</gene>
<accession>A0A811M1N4</accession>
<dbReference type="InterPro" id="IPR036890">
    <property type="entry name" value="HATPase_C_sf"/>
</dbReference>
<reference evidence="5" key="1">
    <citation type="submission" date="2020-10" db="EMBL/GenBank/DDBJ databases">
        <authorList>
            <person name="Han B."/>
            <person name="Lu T."/>
            <person name="Zhao Q."/>
            <person name="Huang X."/>
            <person name="Zhao Y."/>
        </authorList>
    </citation>
    <scope>NUCLEOTIDE SEQUENCE</scope>
</reference>
<proteinExistence type="predicted"/>
<organism evidence="5 6">
    <name type="scientific">Miscanthus lutarioriparius</name>
    <dbReference type="NCBI Taxonomy" id="422564"/>
    <lineage>
        <taxon>Eukaryota</taxon>
        <taxon>Viridiplantae</taxon>
        <taxon>Streptophyta</taxon>
        <taxon>Embryophyta</taxon>
        <taxon>Tracheophyta</taxon>
        <taxon>Spermatophyta</taxon>
        <taxon>Magnoliopsida</taxon>
        <taxon>Liliopsida</taxon>
        <taxon>Poales</taxon>
        <taxon>Poaceae</taxon>
        <taxon>PACMAD clade</taxon>
        <taxon>Panicoideae</taxon>
        <taxon>Andropogonodae</taxon>
        <taxon>Andropogoneae</taxon>
        <taxon>Saccharinae</taxon>
        <taxon>Miscanthus</taxon>
    </lineage>
</organism>
<dbReference type="EMBL" id="CAJGYO010000001">
    <property type="protein sequence ID" value="CAD6201730.1"/>
    <property type="molecule type" value="Genomic_DNA"/>
</dbReference>
<dbReference type="PROSITE" id="PS51808">
    <property type="entry name" value="CHCH"/>
    <property type="match status" value="1"/>
</dbReference>
<comment type="caution">
    <text evidence="5">The sequence shown here is derived from an EMBL/GenBank/DDBJ whole genome shotgun (WGS) entry which is preliminary data.</text>
</comment>
<evidence type="ECO:0000313" key="5">
    <source>
        <dbReference type="EMBL" id="CAD6201730.1"/>
    </source>
</evidence>
<comment type="subunit">
    <text evidence="1">Homodimer.</text>
</comment>
<dbReference type="AlphaFoldDB" id="A0A811M1N4"/>